<feature type="region of interest" description="Disordered" evidence="6">
    <location>
        <begin position="225"/>
        <end position="244"/>
    </location>
</feature>
<evidence type="ECO:0000256" key="6">
    <source>
        <dbReference type="SAM" id="MobiDB-lite"/>
    </source>
</evidence>
<name>A0A3S1H2C0_ELYCH</name>
<dbReference type="InterPro" id="IPR016617">
    <property type="entry name" value="ARMC1"/>
</dbReference>
<dbReference type="PANTHER" id="PTHR46840">
    <property type="entry name" value="ARMADILLO REPEAT-CONTAINING PROTEIN 1"/>
    <property type="match status" value="1"/>
</dbReference>
<organism evidence="7 8">
    <name type="scientific">Elysia chlorotica</name>
    <name type="common">Eastern emerald elysia</name>
    <name type="synonym">Sea slug</name>
    <dbReference type="NCBI Taxonomy" id="188477"/>
    <lineage>
        <taxon>Eukaryota</taxon>
        <taxon>Metazoa</taxon>
        <taxon>Spiralia</taxon>
        <taxon>Lophotrochozoa</taxon>
        <taxon>Mollusca</taxon>
        <taxon>Gastropoda</taxon>
        <taxon>Heterobranchia</taxon>
        <taxon>Euthyneura</taxon>
        <taxon>Panpulmonata</taxon>
        <taxon>Sacoglossa</taxon>
        <taxon>Placobranchoidea</taxon>
        <taxon>Plakobranchidae</taxon>
        <taxon>Elysia</taxon>
    </lineage>
</organism>
<keyword evidence="3" id="KW-1000">Mitochondrion outer membrane</keyword>
<dbReference type="GO" id="GO:0005741">
    <property type="term" value="C:mitochondrial outer membrane"/>
    <property type="evidence" value="ECO:0007669"/>
    <property type="project" value="UniProtKB-SubCell"/>
</dbReference>
<comment type="subcellular location">
    <subcellularLocation>
        <location evidence="1">Mitochondrion outer membrane</location>
    </subcellularLocation>
</comment>
<evidence type="ECO:0000256" key="3">
    <source>
        <dbReference type="ARBA" id="ARBA00022787"/>
    </source>
</evidence>
<proteinExistence type="predicted"/>
<dbReference type="PANTHER" id="PTHR46840:SF2">
    <property type="entry name" value="ARMADILLO REPEAT-CONTAINING PROTEIN 1"/>
    <property type="match status" value="1"/>
</dbReference>
<dbReference type="Proteomes" id="UP000271974">
    <property type="component" value="Unassembled WGS sequence"/>
</dbReference>
<evidence type="ECO:0000313" key="7">
    <source>
        <dbReference type="EMBL" id="RUS70797.1"/>
    </source>
</evidence>
<evidence type="ECO:0000256" key="1">
    <source>
        <dbReference type="ARBA" id="ARBA00004294"/>
    </source>
</evidence>
<sequence length="282" mass="31235">MATTDAIAAMKQMASDPKKRVLLVKDQTCVGGLIIVLSNADSAVVREALLTLLLLSECPEARTVLRNQVGMTDQLDKLTNTTDKDSELFQLSEKLKAKLTITKEEAQKVPLKDCSNVSSRRNSNARNQSLQGHRVKTIVLLLRGYQDKSDRDLCARLLLKVKGVISITFDLSKLRCIVRTKPEVKAEALAASIAKSMTMTAQQVVRNENGEESFVTFGSSRSCDPNTSYAKENEDLPDYLSDDSDSILVDDKALKRPSDEDKKKSTSWFSAAASFLSNSFYW</sequence>
<evidence type="ECO:0000256" key="4">
    <source>
        <dbReference type="ARBA" id="ARBA00023764"/>
    </source>
</evidence>
<keyword evidence="8" id="KW-1185">Reference proteome</keyword>
<dbReference type="EMBL" id="RQTK01001332">
    <property type="protein sequence ID" value="RUS70797.1"/>
    <property type="molecule type" value="Genomic_DNA"/>
</dbReference>
<comment type="function">
    <text evidence="4">In association with mitochondrial contact site and cristae organizing system (MICOS) complex components and mitochondrial outer membrane sorting assembly machinery (SAM) complex components may regulate mitochondrial dynamics playing a role in determining mitochondrial length, distribution and motility.</text>
</comment>
<evidence type="ECO:0000256" key="2">
    <source>
        <dbReference type="ARBA" id="ARBA00013732"/>
    </source>
</evidence>
<dbReference type="Gene3D" id="1.25.10.10">
    <property type="entry name" value="Leucine-rich Repeat Variant"/>
    <property type="match status" value="1"/>
</dbReference>
<dbReference type="InterPro" id="IPR016024">
    <property type="entry name" value="ARM-type_fold"/>
</dbReference>
<protein>
    <recommendedName>
        <fullName evidence="2">Armadillo repeat-containing protein 1</fullName>
    </recommendedName>
</protein>
<reference evidence="7 8" key="1">
    <citation type="submission" date="2019-01" db="EMBL/GenBank/DDBJ databases">
        <title>A draft genome assembly of the solar-powered sea slug Elysia chlorotica.</title>
        <authorList>
            <person name="Cai H."/>
            <person name="Li Q."/>
            <person name="Fang X."/>
            <person name="Li J."/>
            <person name="Curtis N.E."/>
            <person name="Altenburger A."/>
            <person name="Shibata T."/>
            <person name="Feng M."/>
            <person name="Maeda T."/>
            <person name="Schwartz J.A."/>
            <person name="Shigenobu S."/>
            <person name="Lundholm N."/>
            <person name="Nishiyama T."/>
            <person name="Yang H."/>
            <person name="Hasebe M."/>
            <person name="Li S."/>
            <person name="Pierce S.K."/>
            <person name="Wang J."/>
        </authorList>
    </citation>
    <scope>NUCLEOTIDE SEQUENCE [LARGE SCALE GENOMIC DNA]</scope>
    <source>
        <strain evidence="7">EC2010</strain>
        <tissue evidence="7">Whole organism of an adult</tissue>
    </source>
</reference>
<comment type="caution">
    <text evidence="7">The sequence shown here is derived from an EMBL/GenBank/DDBJ whole genome shotgun (WGS) entry which is preliminary data.</text>
</comment>
<comment type="subunit">
    <text evidence="5">Interacts with mitochondrial contact site and cristae organizing system (MICOS) complex components IMMT/MIC60 and MICOS10/MIC10. Interacts with mitochondrial outer membrane sorting assembly machinery (SAM) complex components SAMM50 and MTX1.</text>
</comment>
<keyword evidence="3" id="KW-0472">Membrane</keyword>
<keyword evidence="3" id="KW-0496">Mitochondrion</keyword>
<dbReference type="InterPro" id="IPR011989">
    <property type="entry name" value="ARM-like"/>
</dbReference>
<evidence type="ECO:0000313" key="8">
    <source>
        <dbReference type="Proteomes" id="UP000271974"/>
    </source>
</evidence>
<dbReference type="STRING" id="188477.A0A3S1H2C0"/>
<dbReference type="AlphaFoldDB" id="A0A3S1H2C0"/>
<dbReference type="SUPFAM" id="SSF48371">
    <property type="entry name" value="ARM repeat"/>
    <property type="match status" value="1"/>
</dbReference>
<dbReference type="OrthoDB" id="17335at2759"/>
<feature type="compositionally biased region" description="Acidic residues" evidence="6">
    <location>
        <begin position="235"/>
        <end position="244"/>
    </location>
</feature>
<gene>
    <name evidence="7" type="ORF">EGW08_021445</name>
</gene>
<accession>A0A3S1H2C0</accession>
<evidence type="ECO:0000256" key="5">
    <source>
        <dbReference type="ARBA" id="ARBA00046478"/>
    </source>
</evidence>